<protein>
    <submittedName>
        <fullName evidence="2">Transposase</fullName>
    </submittedName>
</protein>
<gene>
    <name evidence="2" type="ORF">SAMN04488052_103310</name>
</gene>
<evidence type="ECO:0000256" key="1">
    <source>
        <dbReference type="ARBA" id="ARBA00009964"/>
    </source>
</evidence>
<sequence>MERIEVVAGVQRWRRYSPREKADLVALCEQPGMSVSLVARRHGISPSLLFRWKKLMNDGGMTAVGSGDEVISAAEVKALKR</sequence>
<dbReference type="SUPFAM" id="SSF48295">
    <property type="entry name" value="TrpR-like"/>
    <property type="match status" value="1"/>
</dbReference>
<organism evidence="2 3">
    <name type="scientific">Aquisalimonas asiatica</name>
    <dbReference type="NCBI Taxonomy" id="406100"/>
    <lineage>
        <taxon>Bacteria</taxon>
        <taxon>Pseudomonadati</taxon>
        <taxon>Pseudomonadota</taxon>
        <taxon>Gammaproteobacteria</taxon>
        <taxon>Chromatiales</taxon>
        <taxon>Ectothiorhodospiraceae</taxon>
        <taxon>Aquisalimonas</taxon>
    </lineage>
</organism>
<dbReference type="Pfam" id="PF01527">
    <property type="entry name" value="HTH_Tnp_1"/>
    <property type="match status" value="1"/>
</dbReference>
<dbReference type="PANTHER" id="PTHR37936:SF3">
    <property type="entry name" value="TRANSPOSASE INSC FOR INSERTION ELEMENT IS2A-RELATED"/>
    <property type="match status" value="1"/>
</dbReference>
<dbReference type="GO" id="GO:0006313">
    <property type="term" value="P:DNA transposition"/>
    <property type="evidence" value="ECO:0007669"/>
    <property type="project" value="InterPro"/>
</dbReference>
<comment type="similarity">
    <text evidence="1">Belongs to the transposase 8 family.</text>
</comment>
<dbReference type="InterPro" id="IPR036388">
    <property type="entry name" value="WH-like_DNA-bd_sf"/>
</dbReference>
<dbReference type="EMBL" id="FOEG01000003">
    <property type="protein sequence ID" value="SEO84142.1"/>
    <property type="molecule type" value="Genomic_DNA"/>
</dbReference>
<dbReference type="AlphaFoldDB" id="A0A1H8SZR5"/>
<dbReference type="InterPro" id="IPR010921">
    <property type="entry name" value="Trp_repressor/repl_initiator"/>
</dbReference>
<reference evidence="2 3" key="1">
    <citation type="submission" date="2016-10" db="EMBL/GenBank/DDBJ databases">
        <authorList>
            <person name="de Groot N.N."/>
        </authorList>
    </citation>
    <scope>NUCLEOTIDE SEQUENCE [LARGE SCALE GENOMIC DNA]</scope>
    <source>
        <strain evidence="2 3">CGMCC 1.6291</strain>
    </source>
</reference>
<dbReference type="GO" id="GO:0004803">
    <property type="term" value="F:transposase activity"/>
    <property type="evidence" value="ECO:0007669"/>
    <property type="project" value="InterPro"/>
</dbReference>
<dbReference type="Gene3D" id="1.10.10.10">
    <property type="entry name" value="Winged helix-like DNA-binding domain superfamily/Winged helix DNA-binding domain"/>
    <property type="match status" value="1"/>
</dbReference>
<dbReference type="InterPro" id="IPR002514">
    <property type="entry name" value="Transposase_8"/>
</dbReference>
<dbReference type="GO" id="GO:0043565">
    <property type="term" value="F:sequence-specific DNA binding"/>
    <property type="evidence" value="ECO:0007669"/>
    <property type="project" value="InterPro"/>
</dbReference>
<keyword evidence="3" id="KW-1185">Reference proteome</keyword>
<evidence type="ECO:0000313" key="2">
    <source>
        <dbReference type="EMBL" id="SEO84142.1"/>
    </source>
</evidence>
<dbReference type="PANTHER" id="PTHR37936">
    <property type="entry name" value="TRANSPOSASE INSC FOR INSERTION ELEMENT IS2A-RELATED"/>
    <property type="match status" value="1"/>
</dbReference>
<dbReference type="Proteomes" id="UP000199657">
    <property type="component" value="Unassembled WGS sequence"/>
</dbReference>
<proteinExistence type="inferred from homology"/>
<dbReference type="STRING" id="406100.SAMN04488052_103310"/>
<name>A0A1H8SZR5_9GAMM</name>
<evidence type="ECO:0000313" key="3">
    <source>
        <dbReference type="Proteomes" id="UP000199657"/>
    </source>
</evidence>
<accession>A0A1H8SZR5</accession>